<evidence type="ECO:0000313" key="2">
    <source>
        <dbReference type="EMBL" id="MRS62888.1"/>
    </source>
</evidence>
<evidence type="ECO:0000313" key="3">
    <source>
        <dbReference type="Proteomes" id="UP000441754"/>
    </source>
</evidence>
<dbReference type="Proteomes" id="UP000441754">
    <property type="component" value="Unassembled WGS sequence"/>
</dbReference>
<dbReference type="EMBL" id="WJXZ01000009">
    <property type="protein sequence ID" value="MRS62888.1"/>
    <property type="molecule type" value="Genomic_DNA"/>
</dbReference>
<feature type="domain" description="DUF4377" evidence="1">
    <location>
        <begin position="33"/>
        <end position="106"/>
    </location>
</feature>
<reference evidence="2 3" key="1">
    <citation type="journal article" date="2018" name="Antonie Van Leeuwenhoek">
        <title>Larkinella terrae sp. nov., isolated from soil on Jeju Island, South Korea.</title>
        <authorList>
            <person name="Ten L.N."/>
            <person name="Jeon J."/>
            <person name="Park S.J."/>
            <person name="Park S."/>
            <person name="Lee S.Y."/>
            <person name="Kim M.K."/>
            <person name="Jung H.Y."/>
        </authorList>
    </citation>
    <scope>NUCLEOTIDE SEQUENCE [LARGE SCALE GENOMIC DNA]</scope>
    <source>
        <strain evidence="2 3">KCTC 52001</strain>
    </source>
</reference>
<dbReference type="InterPro" id="IPR025485">
    <property type="entry name" value="DUF4377"/>
</dbReference>
<dbReference type="PROSITE" id="PS51257">
    <property type="entry name" value="PROKAR_LIPOPROTEIN"/>
    <property type="match status" value="1"/>
</dbReference>
<gene>
    <name evidence="2" type="ORF">GJJ30_16435</name>
</gene>
<name>A0A7K0EN70_9BACT</name>
<dbReference type="Pfam" id="PF14302">
    <property type="entry name" value="DUF4377"/>
    <property type="match status" value="1"/>
</dbReference>
<dbReference type="AlphaFoldDB" id="A0A7K0EN70"/>
<dbReference type="RefSeq" id="WP_154176251.1">
    <property type="nucleotide sequence ID" value="NZ_WJXZ01000009.1"/>
</dbReference>
<organism evidence="2 3">
    <name type="scientific">Larkinella terrae</name>
    <dbReference type="NCBI Taxonomy" id="2025311"/>
    <lineage>
        <taxon>Bacteria</taxon>
        <taxon>Pseudomonadati</taxon>
        <taxon>Bacteroidota</taxon>
        <taxon>Cytophagia</taxon>
        <taxon>Cytophagales</taxon>
        <taxon>Spirosomataceae</taxon>
        <taxon>Larkinella</taxon>
    </lineage>
</organism>
<dbReference type="OrthoDB" id="880459at2"/>
<sequence length="109" mass="12448">MKNMVRLYSLVLITLFSACSKDSLKPDFITMQVADHQQDCVGVGPQKCLLVKIDGEANWTYFYSGIEGFTYKSGFEYKLSVKREQIKNPPQDGSSLRYTLVRVIEKIKT</sequence>
<accession>A0A7K0EN70</accession>
<keyword evidence="3" id="KW-1185">Reference proteome</keyword>
<proteinExistence type="predicted"/>
<protein>
    <submittedName>
        <fullName evidence="2">DUF4377 domain-containing protein</fullName>
    </submittedName>
</protein>
<comment type="caution">
    <text evidence="2">The sequence shown here is derived from an EMBL/GenBank/DDBJ whole genome shotgun (WGS) entry which is preliminary data.</text>
</comment>
<evidence type="ECO:0000259" key="1">
    <source>
        <dbReference type="Pfam" id="PF14302"/>
    </source>
</evidence>